<name>A0A5C8LZ15_9GAMM</name>
<dbReference type="Gene3D" id="1.10.3730.10">
    <property type="entry name" value="ProC C-terminal domain-like"/>
    <property type="match status" value="1"/>
</dbReference>
<dbReference type="InterPro" id="IPR028939">
    <property type="entry name" value="P5C_Rdtase_cat_N"/>
</dbReference>
<evidence type="ECO:0000256" key="3">
    <source>
        <dbReference type="ARBA" id="ARBA00022490"/>
    </source>
</evidence>
<dbReference type="HAMAP" id="MF_01925">
    <property type="entry name" value="P5C_reductase"/>
    <property type="match status" value="1"/>
</dbReference>
<dbReference type="FunFam" id="1.10.3730.10:FF:000001">
    <property type="entry name" value="Pyrroline-5-carboxylate reductase"/>
    <property type="match status" value="1"/>
</dbReference>
<feature type="binding site" evidence="10">
    <location>
        <begin position="9"/>
        <end position="14"/>
    </location>
    <ligand>
        <name>NADP(+)</name>
        <dbReference type="ChEBI" id="CHEBI:58349"/>
    </ligand>
</feature>
<dbReference type="InterPro" id="IPR008927">
    <property type="entry name" value="6-PGluconate_DH-like_C_sf"/>
</dbReference>
<feature type="binding site" evidence="10">
    <location>
        <position position="57"/>
    </location>
    <ligand>
        <name>NADPH</name>
        <dbReference type="ChEBI" id="CHEBI:57783"/>
    </ligand>
</feature>
<dbReference type="EC" id="1.5.1.2" evidence="8 9"/>
<dbReference type="GO" id="GO:0004735">
    <property type="term" value="F:pyrroline-5-carboxylate reductase activity"/>
    <property type="evidence" value="ECO:0007669"/>
    <property type="project" value="UniProtKB-UniRule"/>
</dbReference>
<dbReference type="Pfam" id="PF03807">
    <property type="entry name" value="F420_oxidored"/>
    <property type="match status" value="1"/>
</dbReference>
<comment type="catalytic activity">
    <reaction evidence="8">
        <text>L-proline + NAD(+) = (S)-1-pyrroline-5-carboxylate + NADH + 2 H(+)</text>
        <dbReference type="Rhea" id="RHEA:14105"/>
        <dbReference type="ChEBI" id="CHEBI:15378"/>
        <dbReference type="ChEBI" id="CHEBI:17388"/>
        <dbReference type="ChEBI" id="CHEBI:57540"/>
        <dbReference type="ChEBI" id="CHEBI:57945"/>
        <dbReference type="ChEBI" id="CHEBI:60039"/>
        <dbReference type="EC" id="1.5.1.2"/>
    </reaction>
</comment>
<feature type="domain" description="Pyrroline-5-carboxylate reductase dimerisation" evidence="13">
    <location>
        <begin position="163"/>
        <end position="267"/>
    </location>
</feature>
<evidence type="ECO:0000256" key="4">
    <source>
        <dbReference type="ARBA" id="ARBA00022605"/>
    </source>
</evidence>
<keyword evidence="15" id="KW-1185">Reference proteome</keyword>
<accession>A0A5C8LZ15</accession>
<dbReference type="GO" id="GO:0005737">
    <property type="term" value="C:cytoplasm"/>
    <property type="evidence" value="ECO:0007669"/>
    <property type="project" value="UniProtKB-SubCell"/>
</dbReference>
<comment type="pathway">
    <text evidence="8 11">Amino-acid biosynthesis; L-proline biosynthesis; L-proline from L-glutamate 5-semialdehyde: step 1/1.</text>
</comment>
<gene>
    <name evidence="8" type="primary">proC</name>
    <name evidence="14" type="ORF">FU839_06735</name>
</gene>
<dbReference type="GO" id="GO:0055129">
    <property type="term" value="P:L-proline biosynthetic process"/>
    <property type="evidence" value="ECO:0007669"/>
    <property type="project" value="UniProtKB-UniRule"/>
</dbReference>
<dbReference type="InterPro" id="IPR053790">
    <property type="entry name" value="P5CR-like_CS"/>
</dbReference>
<dbReference type="Proteomes" id="UP000321814">
    <property type="component" value="Unassembled WGS sequence"/>
</dbReference>
<evidence type="ECO:0000256" key="11">
    <source>
        <dbReference type="RuleBase" id="RU003903"/>
    </source>
</evidence>
<comment type="caution">
    <text evidence="14">The sequence shown here is derived from an EMBL/GenBank/DDBJ whole genome shotgun (WGS) entry which is preliminary data.</text>
</comment>
<comment type="function">
    <text evidence="8">Catalyzes the reduction of 1-pyrroline-5-carboxylate (PCA) to L-proline.</text>
</comment>
<dbReference type="PROSITE" id="PS00521">
    <property type="entry name" value="P5CR"/>
    <property type="match status" value="1"/>
</dbReference>
<dbReference type="RefSeq" id="WP_147903737.1">
    <property type="nucleotide sequence ID" value="NZ_BAAAGC010000008.1"/>
</dbReference>
<evidence type="ECO:0000256" key="10">
    <source>
        <dbReference type="PIRSR" id="PIRSR000193-1"/>
    </source>
</evidence>
<dbReference type="FunFam" id="3.40.50.720:FF:000190">
    <property type="entry name" value="Pyrroline-5-carboxylate reductase"/>
    <property type="match status" value="1"/>
</dbReference>
<comment type="catalytic activity">
    <reaction evidence="8 11">
        <text>L-proline + NADP(+) = (S)-1-pyrroline-5-carboxylate + NADPH + 2 H(+)</text>
        <dbReference type="Rhea" id="RHEA:14109"/>
        <dbReference type="ChEBI" id="CHEBI:15378"/>
        <dbReference type="ChEBI" id="CHEBI:17388"/>
        <dbReference type="ChEBI" id="CHEBI:57783"/>
        <dbReference type="ChEBI" id="CHEBI:58349"/>
        <dbReference type="ChEBI" id="CHEBI:60039"/>
        <dbReference type="EC" id="1.5.1.2"/>
    </reaction>
</comment>
<dbReference type="SUPFAM" id="SSF51735">
    <property type="entry name" value="NAD(P)-binding Rossmann-fold domains"/>
    <property type="match status" value="1"/>
</dbReference>
<dbReference type="InterPro" id="IPR036291">
    <property type="entry name" value="NAD(P)-bd_dom_sf"/>
</dbReference>
<evidence type="ECO:0000313" key="15">
    <source>
        <dbReference type="Proteomes" id="UP000321814"/>
    </source>
</evidence>
<dbReference type="InterPro" id="IPR029036">
    <property type="entry name" value="P5CR_dimer"/>
</dbReference>
<feature type="domain" description="Pyrroline-5-carboxylate reductase catalytic N-terminal" evidence="12">
    <location>
        <begin position="5"/>
        <end position="101"/>
    </location>
</feature>
<dbReference type="Gene3D" id="3.40.50.720">
    <property type="entry name" value="NAD(P)-binding Rossmann-like Domain"/>
    <property type="match status" value="1"/>
</dbReference>
<dbReference type="PANTHER" id="PTHR11645:SF0">
    <property type="entry name" value="PYRROLINE-5-CARBOXYLATE REDUCTASE 3"/>
    <property type="match status" value="1"/>
</dbReference>
<proteinExistence type="inferred from homology"/>
<evidence type="ECO:0000256" key="1">
    <source>
        <dbReference type="ARBA" id="ARBA00004496"/>
    </source>
</evidence>
<dbReference type="AlphaFoldDB" id="A0A5C8LZ15"/>
<dbReference type="EMBL" id="VRLR01000003">
    <property type="protein sequence ID" value="TXK81594.1"/>
    <property type="molecule type" value="Genomic_DNA"/>
</dbReference>
<evidence type="ECO:0000256" key="2">
    <source>
        <dbReference type="ARBA" id="ARBA00005525"/>
    </source>
</evidence>
<dbReference type="OrthoDB" id="9805754at2"/>
<dbReference type="PANTHER" id="PTHR11645">
    <property type="entry name" value="PYRROLINE-5-CARBOXYLATE REDUCTASE"/>
    <property type="match status" value="1"/>
</dbReference>
<feature type="binding site" evidence="10">
    <location>
        <begin position="70"/>
        <end position="73"/>
    </location>
    <ligand>
        <name>NADP(+)</name>
        <dbReference type="ChEBI" id="CHEBI:58349"/>
    </ligand>
</feature>
<keyword evidence="5 8" id="KW-0641">Proline biosynthesis</keyword>
<evidence type="ECO:0000259" key="12">
    <source>
        <dbReference type="Pfam" id="PF03807"/>
    </source>
</evidence>
<evidence type="ECO:0000259" key="13">
    <source>
        <dbReference type="Pfam" id="PF14748"/>
    </source>
</evidence>
<dbReference type="UniPathway" id="UPA00098">
    <property type="reaction ID" value="UER00361"/>
</dbReference>
<evidence type="ECO:0000256" key="9">
    <source>
        <dbReference type="NCBIfam" id="TIGR00112"/>
    </source>
</evidence>
<reference evidence="14 15" key="1">
    <citation type="submission" date="2019-08" db="EMBL/GenBank/DDBJ databases">
        <title>Draft genome analysis of Rheinheimera tangshanensis isolated from the roots of fresh rice plants (Oryza sativa).</title>
        <authorList>
            <person name="Yu Q."/>
            <person name="Qi Y."/>
            <person name="Zhang H."/>
            <person name="Pu J."/>
        </authorList>
    </citation>
    <scope>NUCLEOTIDE SEQUENCE [LARGE SCALE GENOMIC DNA]</scope>
    <source>
        <strain evidence="14 15">JA3-B52</strain>
    </source>
</reference>
<dbReference type="Pfam" id="PF14748">
    <property type="entry name" value="P5CR_dimer"/>
    <property type="match status" value="1"/>
</dbReference>
<keyword evidence="6 8" id="KW-0521">NADP</keyword>
<dbReference type="NCBIfam" id="TIGR00112">
    <property type="entry name" value="proC"/>
    <property type="match status" value="1"/>
</dbReference>
<dbReference type="SUPFAM" id="SSF48179">
    <property type="entry name" value="6-phosphogluconate dehydrogenase C-terminal domain-like"/>
    <property type="match status" value="1"/>
</dbReference>
<keyword evidence="3 8" id="KW-0963">Cytoplasm</keyword>
<evidence type="ECO:0000256" key="6">
    <source>
        <dbReference type="ARBA" id="ARBA00022857"/>
    </source>
</evidence>
<dbReference type="InterPro" id="IPR000304">
    <property type="entry name" value="Pyrroline-COOH_reductase"/>
</dbReference>
<comment type="similarity">
    <text evidence="2 8 11">Belongs to the pyrroline-5-carboxylate reductase family.</text>
</comment>
<protein>
    <recommendedName>
        <fullName evidence="8 9">Pyrroline-5-carboxylate reductase</fullName>
        <shortName evidence="8">P5C reductase</shortName>
        <shortName evidence="8">P5CR</shortName>
        <ecNumber evidence="8 9">1.5.1.2</ecNumber>
    </recommendedName>
    <alternativeName>
        <fullName evidence="8">PCA reductase</fullName>
    </alternativeName>
</protein>
<organism evidence="14 15">
    <name type="scientific">Rheinheimera tangshanensis</name>
    <dbReference type="NCBI Taxonomy" id="400153"/>
    <lineage>
        <taxon>Bacteria</taxon>
        <taxon>Pseudomonadati</taxon>
        <taxon>Pseudomonadota</taxon>
        <taxon>Gammaproteobacteria</taxon>
        <taxon>Chromatiales</taxon>
        <taxon>Chromatiaceae</taxon>
        <taxon>Rheinheimera</taxon>
    </lineage>
</organism>
<evidence type="ECO:0000256" key="7">
    <source>
        <dbReference type="ARBA" id="ARBA00023002"/>
    </source>
</evidence>
<keyword evidence="4 8" id="KW-0028">Amino-acid biosynthesis</keyword>
<sequence length="271" mass="29462">MIDNTVAFIGAGNMAQCIIGGMIKQGYPAENIIAANRNAEKLKALKSQYKIETTTDNIEAVTKADVIVLAVKPQMMAEVCQQIIEQAPESQEKLFISVAAGISVERFEQLLGQVRIIRAMPNTPALVGLGVTGLFPSRCSVYEQSFAEKLFAGTGKTVWLEKEQDINAIIAVTGSAPAYFFYFMQAMQQVALELGFDEAQAKAMVAQTALGAATMANQSEFSFEALRAQVTSKGGTTHEAIETFKQHKLESMVKDAMYAAIRRAEEMANTL</sequence>
<evidence type="ECO:0000256" key="5">
    <source>
        <dbReference type="ARBA" id="ARBA00022650"/>
    </source>
</evidence>
<keyword evidence="7 8" id="KW-0560">Oxidoreductase</keyword>
<dbReference type="PIRSF" id="PIRSF000193">
    <property type="entry name" value="Pyrrol-5-carb_rd"/>
    <property type="match status" value="1"/>
</dbReference>
<comment type="subcellular location">
    <subcellularLocation>
        <location evidence="1 8">Cytoplasm</location>
    </subcellularLocation>
</comment>
<evidence type="ECO:0000256" key="8">
    <source>
        <dbReference type="HAMAP-Rule" id="MF_01925"/>
    </source>
</evidence>
<evidence type="ECO:0000313" key="14">
    <source>
        <dbReference type="EMBL" id="TXK81594.1"/>
    </source>
</evidence>